<organism evidence="10 11">
    <name type="scientific">Tessaracoccus bendigoensis DSM 12906</name>
    <dbReference type="NCBI Taxonomy" id="1123357"/>
    <lineage>
        <taxon>Bacteria</taxon>
        <taxon>Bacillati</taxon>
        <taxon>Actinomycetota</taxon>
        <taxon>Actinomycetes</taxon>
        <taxon>Propionibacteriales</taxon>
        <taxon>Propionibacteriaceae</taxon>
        <taxon>Tessaracoccus</taxon>
    </lineage>
</organism>
<evidence type="ECO:0000313" key="11">
    <source>
        <dbReference type="Proteomes" id="UP000184512"/>
    </source>
</evidence>
<evidence type="ECO:0000256" key="5">
    <source>
        <dbReference type="ARBA" id="ARBA00022840"/>
    </source>
</evidence>
<keyword evidence="4" id="KW-0547">Nucleotide-binding</keyword>
<dbReference type="FunFam" id="3.40.50.300:FF:000589">
    <property type="entry name" value="ABC transporter, ATP-binding subunit"/>
    <property type="match status" value="1"/>
</dbReference>
<dbReference type="PANTHER" id="PTHR42711:SF16">
    <property type="entry name" value="ABC TRANSPORTER ATP-BINDING PROTEIN"/>
    <property type="match status" value="1"/>
</dbReference>
<dbReference type="GO" id="GO:0016887">
    <property type="term" value="F:ATP hydrolysis activity"/>
    <property type="evidence" value="ECO:0007669"/>
    <property type="project" value="InterPro"/>
</dbReference>
<dbReference type="AlphaFoldDB" id="A0A1M6A0R8"/>
<evidence type="ECO:0000256" key="3">
    <source>
        <dbReference type="ARBA" id="ARBA00022475"/>
    </source>
</evidence>
<dbReference type="PROSITE" id="PS50893">
    <property type="entry name" value="ABC_TRANSPORTER_2"/>
    <property type="match status" value="1"/>
</dbReference>
<dbReference type="GO" id="GO:0046677">
    <property type="term" value="P:response to antibiotic"/>
    <property type="evidence" value="ECO:0007669"/>
    <property type="project" value="UniProtKB-KW"/>
</dbReference>
<keyword evidence="8" id="KW-0046">Antibiotic resistance</keyword>
<keyword evidence="5 10" id="KW-0067">ATP-binding</keyword>
<dbReference type="STRING" id="1123357.SAMN02745244_00032"/>
<dbReference type="Pfam" id="PF00005">
    <property type="entry name" value="ABC_tran"/>
    <property type="match status" value="1"/>
</dbReference>
<evidence type="ECO:0000256" key="4">
    <source>
        <dbReference type="ARBA" id="ARBA00022741"/>
    </source>
</evidence>
<evidence type="ECO:0000256" key="2">
    <source>
        <dbReference type="ARBA" id="ARBA00022448"/>
    </source>
</evidence>
<dbReference type="InterPro" id="IPR050763">
    <property type="entry name" value="ABC_transporter_ATP-binding"/>
</dbReference>
<dbReference type="PROSITE" id="PS00211">
    <property type="entry name" value="ABC_TRANSPORTER_1"/>
    <property type="match status" value="1"/>
</dbReference>
<dbReference type="CDD" id="cd03230">
    <property type="entry name" value="ABC_DR_subfamily_A"/>
    <property type="match status" value="1"/>
</dbReference>
<dbReference type="RefSeq" id="WP_073185390.1">
    <property type="nucleotide sequence ID" value="NZ_FQZG01000003.1"/>
</dbReference>
<keyword evidence="2" id="KW-0813">Transport</keyword>
<keyword evidence="6" id="KW-1278">Translocase</keyword>
<feature type="domain" description="ABC transporter" evidence="9">
    <location>
        <begin position="4"/>
        <end position="229"/>
    </location>
</feature>
<evidence type="ECO:0000313" key="10">
    <source>
        <dbReference type="EMBL" id="SHI29919.1"/>
    </source>
</evidence>
<comment type="subcellular location">
    <subcellularLocation>
        <location evidence="1">Cell membrane</location>
        <topology evidence="1">Peripheral membrane protein</topology>
    </subcellularLocation>
</comment>
<dbReference type="OrthoDB" id="5193808at2"/>
<evidence type="ECO:0000256" key="7">
    <source>
        <dbReference type="ARBA" id="ARBA00023136"/>
    </source>
</evidence>
<dbReference type="InterPro" id="IPR003439">
    <property type="entry name" value="ABC_transporter-like_ATP-bd"/>
</dbReference>
<gene>
    <name evidence="10" type="ORF">SAMN02745244_00032</name>
</gene>
<dbReference type="InterPro" id="IPR027417">
    <property type="entry name" value="P-loop_NTPase"/>
</dbReference>
<dbReference type="SUPFAM" id="SSF52540">
    <property type="entry name" value="P-loop containing nucleoside triphosphate hydrolases"/>
    <property type="match status" value="1"/>
</dbReference>
<evidence type="ECO:0000259" key="9">
    <source>
        <dbReference type="PROSITE" id="PS50893"/>
    </source>
</evidence>
<protein>
    <submittedName>
        <fullName evidence="10">ABC-2 type transport system ATP-binding protein</fullName>
    </submittedName>
</protein>
<evidence type="ECO:0000256" key="8">
    <source>
        <dbReference type="ARBA" id="ARBA00023251"/>
    </source>
</evidence>
<dbReference type="GO" id="GO:0005886">
    <property type="term" value="C:plasma membrane"/>
    <property type="evidence" value="ECO:0007669"/>
    <property type="project" value="UniProtKB-SubCell"/>
</dbReference>
<keyword evidence="3" id="KW-1003">Cell membrane</keyword>
<dbReference type="PANTHER" id="PTHR42711">
    <property type="entry name" value="ABC TRANSPORTER ATP-BINDING PROTEIN"/>
    <property type="match status" value="1"/>
</dbReference>
<dbReference type="InterPro" id="IPR003593">
    <property type="entry name" value="AAA+_ATPase"/>
</dbReference>
<accession>A0A1M6A0R8</accession>
<dbReference type="EMBL" id="FQZG01000003">
    <property type="protein sequence ID" value="SHI29919.1"/>
    <property type="molecule type" value="Genomic_DNA"/>
</dbReference>
<dbReference type="Proteomes" id="UP000184512">
    <property type="component" value="Unassembled WGS sequence"/>
</dbReference>
<dbReference type="Gene3D" id="3.40.50.300">
    <property type="entry name" value="P-loop containing nucleotide triphosphate hydrolases"/>
    <property type="match status" value="1"/>
</dbReference>
<dbReference type="GO" id="GO:0005524">
    <property type="term" value="F:ATP binding"/>
    <property type="evidence" value="ECO:0007669"/>
    <property type="project" value="UniProtKB-KW"/>
</dbReference>
<dbReference type="InterPro" id="IPR017871">
    <property type="entry name" value="ABC_transporter-like_CS"/>
</dbReference>
<proteinExistence type="predicted"/>
<reference evidence="11" key="1">
    <citation type="submission" date="2016-11" db="EMBL/GenBank/DDBJ databases">
        <authorList>
            <person name="Varghese N."/>
            <person name="Submissions S."/>
        </authorList>
    </citation>
    <scope>NUCLEOTIDE SEQUENCE [LARGE SCALE GENOMIC DNA]</scope>
    <source>
        <strain evidence="11">DSM 12906</strain>
    </source>
</reference>
<sequence length="298" mass="31715">MTLITVQGLRKSYGAREVLHGIDLTVDDGEIVGVLGPNGAGKTTTVECIGGLRTPDVGTIRVAGIDPAAKNPELRQILGMQLQQCHLPAKITPAEAIELFAAFYRNPRRTAELLELLGLTSQAHQRFEKLSGGQQQRLSIALALVGRPKVAILDELTTGLDPAARRDIWAYLQKLTDEGMTILLVTHSMEEASHLCDRVYIVDDGRIVATGSPAELATSGGRQTVTFVPSEPIDPADLLSLPGIASATVDHGQVTVGGDAAAPQTVLAELIARGITANHLRVTGPTLDDAYLRVTQEN</sequence>
<keyword evidence="7" id="KW-0472">Membrane</keyword>
<name>A0A1M6A0R8_9ACTN</name>
<evidence type="ECO:0000256" key="6">
    <source>
        <dbReference type="ARBA" id="ARBA00022967"/>
    </source>
</evidence>
<keyword evidence="11" id="KW-1185">Reference proteome</keyword>
<evidence type="ECO:0000256" key="1">
    <source>
        <dbReference type="ARBA" id="ARBA00004202"/>
    </source>
</evidence>
<dbReference type="SMART" id="SM00382">
    <property type="entry name" value="AAA"/>
    <property type="match status" value="1"/>
</dbReference>